<keyword evidence="2" id="KW-1133">Transmembrane helix</keyword>
<evidence type="ECO:0000313" key="3">
    <source>
        <dbReference type="EMBL" id="VFU07417.1"/>
    </source>
</evidence>
<proteinExistence type="predicted"/>
<accession>A0A4U8YVY5</accession>
<protein>
    <submittedName>
        <fullName evidence="3">Uncharacterized protein</fullName>
    </submittedName>
</protein>
<evidence type="ECO:0000313" key="4">
    <source>
        <dbReference type="Proteomes" id="UP000294360"/>
    </source>
</evidence>
<feature type="region of interest" description="Disordered" evidence="1">
    <location>
        <begin position="1"/>
        <end position="24"/>
    </location>
</feature>
<organism evidence="3 4">
    <name type="scientific">Methylocella tundrae</name>
    <dbReference type="NCBI Taxonomy" id="227605"/>
    <lineage>
        <taxon>Bacteria</taxon>
        <taxon>Pseudomonadati</taxon>
        <taxon>Pseudomonadota</taxon>
        <taxon>Alphaproteobacteria</taxon>
        <taxon>Hyphomicrobiales</taxon>
        <taxon>Beijerinckiaceae</taxon>
        <taxon>Methylocella</taxon>
    </lineage>
</organism>
<dbReference type="EMBL" id="LR536450">
    <property type="protein sequence ID" value="VFU07417.1"/>
    <property type="molecule type" value="Genomic_DNA"/>
</dbReference>
<feature type="region of interest" description="Disordered" evidence="1">
    <location>
        <begin position="42"/>
        <end position="70"/>
    </location>
</feature>
<reference evidence="3 4" key="1">
    <citation type="submission" date="2019-03" db="EMBL/GenBank/DDBJ databases">
        <authorList>
            <person name="Kox A.R. M."/>
        </authorList>
    </citation>
    <scope>NUCLEOTIDE SEQUENCE [LARGE SCALE GENOMIC DNA]</scope>
    <source>
        <strain evidence="3">MTUNDRAET4 annotated genome</strain>
    </source>
</reference>
<sequence>MRSLGQKVPKQSRTDAANYATRPIKTKIKHELRSRLACEKGPCYPRPMAKRPAPPRPRPRKTDVTAEPVASRAVVPKPAAPGRRAIGWAVALMDRIPTLQRFTIVISIIVLGILIFWYHNKIDFEKSLKSHTVVWQSKLAVYTESEAEFSHILFPPTSDHIGLVVMNIKVINDSDDEMRNIKSIVLRYTIAGKPKEAGPIDMLTHTMYSPQRKTNIQYIRIRHGSVGAVIEDWRNISDVAADTPTLPPKGVLSGCAVFQFDFNTAETLNNVSNPQLVVKEYSDRETVLDLSTNDWSKNHVDELSIENTIECKEKGCQPPPPP</sequence>
<gene>
    <name evidence="3" type="ORF">MTUNDRAET4_0524</name>
</gene>
<keyword evidence="2" id="KW-0812">Transmembrane</keyword>
<evidence type="ECO:0000256" key="2">
    <source>
        <dbReference type="SAM" id="Phobius"/>
    </source>
</evidence>
<keyword evidence="2" id="KW-0472">Membrane</keyword>
<dbReference type="KEGG" id="mtun:MTUNDRAET4_0524"/>
<evidence type="ECO:0000256" key="1">
    <source>
        <dbReference type="SAM" id="MobiDB-lite"/>
    </source>
</evidence>
<feature type="transmembrane region" description="Helical" evidence="2">
    <location>
        <begin position="102"/>
        <end position="119"/>
    </location>
</feature>
<name>A0A4U8YVY5_METTU</name>
<dbReference type="AlphaFoldDB" id="A0A4U8YVY5"/>
<dbReference type="Proteomes" id="UP000294360">
    <property type="component" value="Chromosome"/>
</dbReference>